<dbReference type="Proteomes" id="UP000008075">
    <property type="component" value="Chromosome"/>
</dbReference>
<dbReference type="AlphaFoldDB" id="D3VGR3"/>
<accession>D3VGR3</accession>
<dbReference type="EMBL" id="FN667742">
    <property type="protein sequence ID" value="CBJ90499.1"/>
    <property type="molecule type" value="Genomic_DNA"/>
</dbReference>
<organism evidence="1 2">
    <name type="scientific">Xenorhabdus nematophila (strain ATCC 19061 / DSM 3370 / CCUG 14189 / LMG 1036 / NCIMB 9965 / AN6)</name>
    <dbReference type="NCBI Taxonomy" id="406817"/>
    <lineage>
        <taxon>Bacteria</taxon>
        <taxon>Pseudomonadati</taxon>
        <taxon>Pseudomonadota</taxon>
        <taxon>Gammaproteobacteria</taxon>
        <taxon>Enterobacterales</taxon>
        <taxon>Morganellaceae</taxon>
        <taxon>Xenorhabdus</taxon>
    </lineage>
</organism>
<dbReference type="KEGG" id="xne:XNC1_2440"/>
<sequence>MVLKQSEIYLFVHCYDLRQITSFKDFLQNKVVMNLLFHLIDILN</sequence>
<name>D3VGR3_XENNA</name>
<evidence type="ECO:0000313" key="2">
    <source>
        <dbReference type="Proteomes" id="UP000008075"/>
    </source>
</evidence>
<dbReference type="STRING" id="406817.XNC1_2440"/>
<keyword evidence="2" id="KW-1185">Reference proteome</keyword>
<evidence type="ECO:0000313" key="1">
    <source>
        <dbReference type="EMBL" id="CBJ90499.1"/>
    </source>
</evidence>
<proteinExistence type="predicted"/>
<protein>
    <submittedName>
        <fullName evidence="1">Uncharacterized protein</fullName>
    </submittedName>
</protein>
<reference evidence="1 2" key="1">
    <citation type="journal article" date="2011" name="PLoS ONE">
        <title>The entomopathogenic bacterial endosymbionts xenorhabdus and photorhabdus: convergent lifestyles from divergent genomes.</title>
        <authorList>
            <person name="Chaston J.M."/>
            <person name="Suen G."/>
            <person name="Tucker S.L."/>
            <person name="Andersen A.W."/>
            <person name="Bhasin A."/>
            <person name="Bode E."/>
            <person name="Bode H.B."/>
            <person name="Brachmann A.O."/>
            <person name="Cowles C.E."/>
            <person name="Cowles K.N."/>
            <person name="Darby C."/>
            <person name="de Leon L."/>
            <person name="Drace K."/>
            <person name="Du Z."/>
            <person name="Givaudan A."/>
            <person name="Herbert Tran E.E."/>
            <person name="Jewell K.A."/>
            <person name="Knack J.J."/>
            <person name="Krasomil-Osterfeld K.C."/>
            <person name="Kukor R."/>
            <person name="Lanois A."/>
            <person name="Latreille P."/>
            <person name="Leimgruber N.K."/>
            <person name="Lipke C.M."/>
            <person name="Liu R."/>
            <person name="Lu X."/>
            <person name="Martens E.C."/>
            <person name="Marri P.R."/>
            <person name="Medigue C."/>
            <person name="Menard M.L."/>
            <person name="Miller N.M."/>
            <person name="Morales-Soto N."/>
            <person name="Norton S."/>
            <person name="Ogier J.C."/>
            <person name="Orchard S.S."/>
            <person name="Park D."/>
            <person name="Park Y."/>
            <person name="Qurollo B.A."/>
            <person name="Sugar D.R."/>
            <person name="Richards G.R."/>
            <person name="Rouy Z."/>
            <person name="Slominski B."/>
            <person name="Slominski K."/>
            <person name="Snyder H."/>
            <person name="Tjaden B.C."/>
            <person name="van der Hoeven R."/>
            <person name="Welch R.D."/>
            <person name="Wheeler C."/>
            <person name="Xiang B."/>
            <person name="Barbazuk B."/>
            <person name="Gaudriault S."/>
            <person name="Goodner B."/>
            <person name="Slater S.C."/>
            <person name="Forst S."/>
            <person name="Goldman B.S."/>
            <person name="Goodrich-Blair H."/>
        </authorList>
    </citation>
    <scope>NUCLEOTIDE SEQUENCE [LARGE SCALE GENOMIC DNA]</scope>
    <source>
        <strain evidence="2">ATCC 19061 / DSM 3370 / CCUG 14189 / LMG 1036 / NCIMB 9965 / AN6</strain>
    </source>
</reference>
<dbReference type="HOGENOM" id="CLU_3224067_0_0_6"/>
<gene>
    <name evidence="1" type="ordered locus">XNC1_2440</name>
</gene>